<feature type="domain" description="3-hydroxyacyl-CoA dehydrogenase C-terminal" evidence="7">
    <location>
        <begin position="186"/>
        <end position="282"/>
    </location>
</feature>
<dbReference type="SUPFAM" id="SSF48179">
    <property type="entry name" value="6-phosphogluconate dehydrogenase C-terminal domain-like"/>
    <property type="match status" value="1"/>
</dbReference>
<dbReference type="NCBIfam" id="NF004474">
    <property type="entry name" value="PRK05808.1"/>
    <property type="match status" value="1"/>
</dbReference>
<evidence type="ECO:0000256" key="6">
    <source>
        <dbReference type="PIRSR" id="PIRSR000105-2"/>
    </source>
</evidence>
<feature type="binding site" evidence="6">
    <location>
        <position position="92"/>
    </location>
    <ligand>
        <name>NAD(+)</name>
        <dbReference type="ChEBI" id="CHEBI:57540"/>
    </ligand>
</feature>
<proteinExistence type="inferred from homology"/>
<dbReference type="PANTHER" id="PTHR48075">
    <property type="entry name" value="3-HYDROXYACYL-COA DEHYDROGENASE FAMILY PROTEIN"/>
    <property type="match status" value="1"/>
</dbReference>
<name>A0A1I3CH94_9FIRM</name>
<comment type="similarity">
    <text evidence="2">Belongs to the 3-hydroxyacyl-CoA dehydrogenase family.</text>
</comment>
<evidence type="ECO:0000256" key="4">
    <source>
        <dbReference type="ARBA" id="ARBA00067747"/>
    </source>
</evidence>
<feature type="binding site" evidence="6">
    <location>
        <position position="33"/>
    </location>
    <ligand>
        <name>NAD(+)</name>
        <dbReference type="ChEBI" id="CHEBI:57540"/>
    </ligand>
</feature>
<dbReference type="RefSeq" id="WP_207646621.1">
    <property type="nucleotide sequence ID" value="NZ_FOQA01000002.1"/>
</dbReference>
<dbReference type="GO" id="GO:0070403">
    <property type="term" value="F:NAD+ binding"/>
    <property type="evidence" value="ECO:0007669"/>
    <property type="project" value="InterPro"/>
</dbReference>
<gene>
    <name evidence="9" type="ORF">SAMN05192551_102397</name>
</gene>
<dbReference type="GO" id="GO:0008691">
    <property type="term" value="F:3-hydroxybutyryl-CoA dehydrogenase activity"/>
    <property type="evidence" value="ECO:0007669"/>
    <property type="project" value="TreeGrafter"/>
</dbReference>
<keyword evidence="6" id="KW-0520">NAD</keyword>
<dbReference type="InterPro" id="IPR006108">
    <property type="entry name" value="3HC_DH_C"/>
</dbReference>
<keyword evidence="3" id="KW-0560">Oxidoreductase</keyword>
<protein>
    <recommendedName>
        <fullName evidence="4">3-hydroxybutyryl-CoA dehydrogenase</fullName>
    </recommendedName>
</protein>
<feature type="binding site" evidence="6">
    <location>
        <position position="274"/>
    </location>
    <ligand>
        <name>NAD(+)</name>
        <dbReference type="ChEBI" id="CHEBI:57540"/>
    </ligand>
</feature>
<evidence type="ECO:0000259" key="7">
    <source>
        <dbReference type="Pfam" id="PF00725"/>
    </source>
</evidence>
<dbReference type="GO" id="GO:0006635">
    <property type="term" value="P:fatty acid beta-oxidation"/>
    <property type="evidence" value="ECO:0007669"/>
    <property type="project" value="TreeGrafter"/>
</dbReference>
<dbReference type="FunFam" id="3.40.50.720:FF:000009">
    <property type="entry name" value="Fatty oxidation complex, alpha subunit"/>
    <property type="match status" value="1"/>
</dbReference>
<dbReference type="AlphaFoldDB" id="A0A1I3CH94"/>
<feature type="binding site" evidence="6">
    <location>
        <position position="97"/>
    </location>
    <ligand>
        <name>NAD(+)</name>
        <dbReference type="ChEBI" id="CHEBI:57540"/>
    </ligand>
</feature>
<dbReference type="InterPro" id="IPR022694">
    <property type="entry name" value="3-OHacyl-CoA_DH"/>
</dbReference>
<dbReference type="InterPro" id="IPR036291">
    <property type="entry name" value="NAD(P)-bd_dom_sf"/>
</dbReference>
<evidence type="ECO:0000256" key="5">
    <source>
        <dbReference type="PIRSR" id="PIRSR000105-1"/>
    </source>
</evidence>
<dbReference type="Proteomes" id="UP000199287">
    <property type="component" value="Unassembled WGS sequence"/>
</dbReference>
<dbReference type="Gene3D" id="1.10.1040.10">
    <property type="entry name" value="N-(1-d-carboxylethyl)-l-norvaline Dehydrogenase, domain 2"/>
    <property type="match status" value="1"/>
</dbReference>
<feature type="binding site" evidence="6">
    <location>
        <position position="143"/>
    </location>
    <ligand>
        <name>NAD(+)</name>
        <dbReference type="ChEBI" id="CHEBI:57540"/>
    </ligand>
</feature>
<dbReference type="Gene3D" id="3.40.50.720">
    <property type="entry name" value="NAD(P)-binding Rossmann-like Domain"/>
    <property type="match status" value="1"/>
</dbReference>
<keyword evidence="10" id="KW-1185">Reference proteome</keyword>
<evidence type="ECO:0000313" key="9">
    <source>
        <dbReference type="EMBL" id="SFH73944.1"/>
    </source>
</evidence>
<evidence type="ECO:0000256" key="3">
    <source>
        <dbReference type="ARBA" id="ARBA00023002"/>
    </source>
</evidence>
<dbReference type="InterPro" id="IPR006176">
    <property type="entry name" value="3-OHacyl-CoA_DH_NAD-bd"/>
</dbReference>
<feature type="binding site" evidence="6">
    <location>
        <position position="119"/>
    </location>
    <ligand>
        <name>NAD(+)</name>
        <dbReference type="ChEBI" id="CHEBI:57540"/>
    </ligand>
</feature>
<dbReference type="InterPro" id="IPR008927">
    <property type="entry name" value="6-PGluconate_DH-like_C_sf"/>
</dbReference>
<feature type="binding site" evidence="6">
    <location>
        <begin position="10"/>
        <end position="15"/>
    </location>
    <ligand>
        <name>NAD(+)</name>
        <dbReference type="ChEBI" id="CHEBI:57540"/>
    </ligand>
</feature>
<dbReference type="Pfam" id="PF02737">
    <property type="entry name" value="3HCDH_N"/>
    <property type="match status" value="1"/>
</dbReference>
<feature type="domain" description="3-hydroxyacyl-CoA dehydrogenase NAD binding" evidence="8">
    <location>
        <begin position="5"/>
        <end position="183"/>
    </location>
</feature>
<dbReference type="InterPro" id="IPR013328">
    <property type="entry name" value="6PGD_dom2"/>
</dbReference>
<dbReference type="SUPFAM" id="SSF51735">
    <property type="entry name" value="NAD(P)-binding Rossmann-fold domains"/>
    <property type="match status" value="1"/>
</dbReference>
<sequence length="286" mass="31238">MDIKKVGIIGAGVMGSGIAEILAKSGYDVVLKDMEESCIQSGMKNIEKNLKKSVDKGKLTEDEKEVIKSRITGTINNQLLTECQLVIEAASEKMAVKKIIFEELDRVCPSETILASNTSSLSITEIANSTKRPEKVIGMHFFNPVPVMKLVEVIRGINTSDDTRNAVVTMAENLDKVSVEVEEAPGFLVNRVLVTMINEAVGVLADGVATAEDIDTAMKLGANHPIGPLALADLIGNDVCLHIMEVMYEEYADSKYRPHPLLRKMVRGNLLGRKVGQGFFSYERQG</sequence>
<comment type="pathway">
    <text evidence="1">Lipid metabolism; butanoate metabolism.</text>
</comment>
<evidence type="ECO:0000256" key="1">
    <source>
        <dbReference type="ARBA" id="ARBA00005086"/>
    </source>
</evidence>
<evidence type="ECO:0000256" key="2">
    <source>
        <dbReference type="ARBA" id="ARBA00009463"/>
    </source>
</evidence>
<evidence type="ECO:0000313" key="10">
    <source>
        <dbReference type="Proteomes" id="UP000199287"/>
    </source>
</evidence>
<feature type="site" description="Important for catalytic activity" evidence="5">
    <location>
        <position position="140"/>
    </location>
</feature>
<dbReference type="EMBL" id="FOQA01000002">
    <property type="protein sequence ID" value="SFH73944.1"/>
    <property type="molecule type" value="Genomic_DNA"/>
</dbReference>
<dbReference type="PANTHER" id="PTHR48075:SF5">
    <property type="entry name" value="3-HYDROXYBUTYRYL-COA DEHYDROGENASE"/>
    <property type="match status" value="1"/>
</dbReference>
<dbReference type="STRING" id="69895.SAMN05192551_102397"/>
<dbReference type="PIRSF" id="PIRSF000105">
    <property type="entry name" value="HCDH"/>
    <property type="match status" value="1"/>
</dbReference>
<accession>A0A1I3CH94</accession>
<organism evidence="9 10">
    <name type="scientific">Tindallia magadiensis</name>
    <dbReference type="NCBI Taxonomy" id="69895"/>
    <lineage>
        <taxon>Bacteria</taxon>
        <taxon>Bacillati</taxon>
        <taxon>Bacillota</taxon>
        <taxon>Clostridia</taxon>
        <taxon>Peptostreptococcales</taxon>
        <taxon>Tindalliaceae</taxon>
        <taxon>Tindallia</taxon>
    </lineage>
</organism>
<reference evidence="10" key="1">
    <citation type="submission" date="2016-10" db="EMBL/GenBank/DDBJ databases">
        <authorList>
            <person name="Varghese N."/>
            <person name="Submissions S."/>
        </authorList>
    </citation>
    <scope>NUCLEOTIDE SEQUENCE [LARGE SCALE GENOMIC DNA]</scope>
    <source>
        <strain evidence="10">Z-7934</strain>
    </source>
</reference>
<dbReference type="Pfam" id="PF00725">
    <property type="entry name" value="3HCDH"/>
    <property type="match status" value="1"/>
</dbReference>
<evidence type="ECO:0000259" key="8">
    <source>
        <dbReference type="Pfam" id="PF02737"/>
    </source>
</evidence>